<gene>
    <name evidence="1" type="ORF">MILVUS5_LOCUS1457</name>
</gene>
<accession>A0ACB0IBP4</accession>
<evidence type="ECO:0000313" key="1">
    <source>
        <dbReference type="EMBL" id="CAJ2629482.1"/>
    </source>
</evidence>
<protein>
    <submittedName>
        <fullName evidence="1">Uncharacterized protein</fullName>
    </submittedName>
</protein>
<evidence type="ECO:0000313" key="2">
    <source>
        <dbReference type="Proteomes" id="UP001177021"/>
    </source>
</evidence>
<sequence length="161" mass="18529">MSEIYSPISSLTPSKNDWKIQVRVIRLFENLKRDVDGNIKTIEMLLLDSQGNKIQATIFPHLVSRFAHLIKENYVYVIYYFRVVEHCNGDSFSPDKHRILFCFETVIVSSYNSSIDHYGLKFVSSNEILTRKAGFNCLVDAIGVLVFYQIDLEDPLSDGKI</sequence>
<dbReference type="EMBL" id="CASHSV030000001">
    <property type="protein sequence ID" value="CAJ2629482.1"/>
    <property type="molecule type" value="Genomic_DNA"/>
</dbReference>
<keyword evidence="2" id="KW-1185">Reference proteome</keyword>
<proteinExistence type="predicted"/>
<organism evidence="1 2">
    <name type="scientific">Trifolium pratense</name>
    <name type="common">Red clover</name>
    <dbReference type="NCBI Taxonomy" id="57577"/>
    <lineage>
        <taxon>Eukaryota</taxon>
        <taxon>Viridiplantae</taxon>
        <taxon>Streptophyta</taxon>
        <taxon>Embryophyta</taxon>
        <taxon>Tracheophyta</taxon>
        <taxon>Spermatophyta</taxon>
        <taxon>Magnoliopsida</taxon>
        <taxon>eudicotyledons</taxon>
        <taxon>Gunneridae</taxon>
        <taxon>Pentapetalae</taxon>
        <taxon>rosids</taxon>
        <taxon>fabids</taxon>
        <taxon>Fabales</taxon>
        <taxon>Fabaceae</taxon>
        <taxon>Papilionoideae</taxon>
        <taxon>50 kb inversion clade</taxon>
        <taxon>NPAAA clade</taxon>
        <taxon>Hologalegina</taxon>
        <taxon>IRL clade</taxon>
        <taxon>Trifolieae</taxon>
        <taxon>Trifolium</taxon>
    </lineage>
</organism>
<comment type="caution">
    <text evidence="1">The sequence shown here is derived from an EMBL/GenBank/DDBJ whole genome shotgun (WGS) entry which is preliminary data.</text>
</comment>
<reference evidence="1" key="1">
    <citation type="submission" date="2023-10" db="EMBL/GenBank/DDBJ databases">
        <authorList>
            <person name="Rodriguez Cubillos JULIANA M."/>
            <person name="De Vega J."/>
        </authorList>
    </citation>
    <scope>NUCLEOTIDE SEQUENCE</scope>
</reference>
<name>A0ACB0IBP4_TRIPR</name>
<dbReference type="Proteomes" id="UP001177021">
    <property type="component" value="Unassembled WGS sequence"/>
</dbReference>